<keyword evidence="2" id="KW-1185">Reference proteome</keyword>
<dbReference type="Proteomes" id="UP001143391">
    <property type="component" value="Unassembled WGS sequence"/>
</dbReference>
<evidence type="ECO:0000313" key="2">
    <source>
        <dbReference type="Proteomes" id="UP001143391"/>
    </source>
</evidence>
<dbReference type="RefSeq" id="WP_275705815.1">
    <property type="nucleotide sequence ID" value="NZ_JANCMW010000004.1"/>
</dbReference>
<dbReference type="EMBL" id="JANCMW010000004">
    <property type="protein sequence ID" value="MDF0750284.1"/>
    <property type="molecule type" value="Genomic_DNA"/>
</dbReference>
<comment type="caution">
    <text evidence="1">The sequence shown here is derived from an EMBL/GenBank/DDBJ whole genome shotgun (WGS) entry which is preliminary data.</text>
</comment>
<reference evidence="1" key="1">
    <citation type="submission" date="2022-07" db="EMBL/GenBank/DDBJ databases">
        <title>Marinobacter iranensis a new bacterium isolate from a hipersaline lake in Iran.</title>
        <authorList>
            <person name="Mohammad A.M.A."/>
            <person name="Cristina S.-P."/>
            <person name="Antonio V."/>
        </authorList>
    </citation>
    <scope>NUCLEOTIDE SEQUENCE</scope>
    <source>
        <strain evidence="1">71-i</strain>
    </source>
</reference>
<gene>
    <name evidence="1" type="ORF">NLU14_08580</name>
</gene>
<name>A0ABT5Y9C4_9GAMM</name>
<proteinExistence type="predicted"/>
<accession>A0ABT5Y9C4</accession>
<sequence length="138" mass="14415">MADLNKEVLQADVVHAGEYGNQARATRSYTGALASGDVLHLIRLPADTELHDLDLFHGVGGAAAVVDVGYVPVNSDNGAGDPDYFLAAADIAAAGRKRANTALKPVRLPYAVDIVITAGAAVASNEITASVQYEWRGR</sequence>
<evidence type="ECO:0000313" key="1">
    <source>
        <dbReference type="EMBL" id="MDF0750284.1"/>
    </source>
</evidence>
<protein>
    <submittedName>
        <fullName evidence="1">Uncharacterized protein</fullName>
    </submittedName>
</protein>
<organism evidence="1 2">
    <name type="scientific">Marinobacter iranensis</name>
    <dbReference type="NCBI Taxonomy" id="2962607"/>
    <lineage>
        <taxon>Bacteria</taxon>
        <taxon>Pseudomonadati</taxon>
        <taxon>Pseudomonadota</taxon>
        <taxon>Gammaproteobacteria</taxon>
        <taxon>Pseudomonadales</taxon>
        <taxon>Marinobacteraceae</taxon>
        <taxon>Marinobacter</taxon>
    </lineage>
</organism>